<name>A0A151L2S3_9APIC</name>
<organism evidence="2 3">
    <name type="scientific">Plasmodium gaboni</name>
    <dbReference type="NCBI Taxonomy" id="647221"/>
    <lineage>
        <taxon>Eukaryota</taxon>
        <taxon>Sar</taxon>
        <taxon>Alveolata</taxon>
        <taxon>Apicomplexa</taxon>
        <taxon>Aconoidasida</taxon>
        <taxon>Haemosporida</taxon>
        <taxon>Plasmodiidae</taxon>
        <taxon>Plasmodium</taxon>
        <taxon>Plasmodium (Laverania)</taxon>
    </lineage>
</organism>
<dbReference type="GO" id="GO:0005783">
    <property type="term" value="C:endoplasmic reticulum"/>
    <property type="evidence" value="ECO:0007669"/>
    <property type="project" value="TreeGrafter"/>
</dbReference>
<protein>
    <submittedName>
        <fullName evidence="2">Acyl-CoA synthetase</fullName>
    </submittedName>
</protein>
<dbReference type="GO" id="GO:0004467">
    <property type="term" value="F:long-chain fatty acid-CoA ligase activity"/>
    <property type="evidence" value="ECO:0007669"/>
    <property type="project" value="TreeGrafter"/>
</dbReference>
<dbReference type="PANTHER" id="PTHR43272">
    <property type="entry name" value="LONG-CHAIN-FATTY-ACID--COA LIGASE"/>
    <property type="match status" value="1"/>
</dbReference>
<dbReference type="AlphaFoldDB" id="A0A151L2S3"/>
<gene>
    <name evidence="2" type="ORF">PGSY75_0027300</name>
</gene>
<dbReference type="RefSeq" id="XP_018638782.1">
    <property type="nucleotide sequence ID" value="XM_018783415.1"/>
</dbReference>
<evidence type="ECO:0000313" key="3">
    <source>
        <dbReference type="Proteomes" id="UP000076004"/>
    </source>
</evidence>
<dbReference type="VEuPathDB" id="PlasmoDB:PGSY75_0027300"/>
<accession>A0A151L2S3</accession>
<evidence type="ECO:0000256" key="1">
    <source>
        <dbReference type="SAM" id="MobiDB-lite"/>
    </source>
</evidence>
<dbReference type="EMBL" id="LVLB01000302">
    <property type="protein sequence ID" value="KYN93157.1"/>
    <property type="molecule type" value="Genomic_DNA"/>
</dbReference>
<reference evidence="2 3" key="1">
    <citation type="journal article" date="2016" name="Nat. Commun.">
        <title>Genomes of cryptic chimpanzee Plasmodium species reveal key evolutionary events leading to human malaria.</title>
        <authorList>
            <person name="Sundararaman S.A."/>
            <person name="Plenderleith L.J."/>
            <person name="Liu W."/>
            <person name="Loy D.E."/>
            <person name="Learn G.H."/>
            <person name="Li Y."/>
            <person name="Shaw K.S."/>
            <person name="Ayouba A."/>
            <person name="Peeters M."/>
            <person name="Speede S."/>
            <person name="Shaw G.M."/>
            <person name="Bushman F.D."/>
            <person name="Brisson D."/>
            <person name="Rayner J.C."/>
            <person name="Sharp P.M."/>
            <person name="Hahn B.H."/>
        </authorList>
    </citation>
    <scope>NUCLEOTIDE SEQUENCE [LARGE SCALE GENOMIC DNA]</scope>
    <source>
        <strain evidence="2 3">SY75</strain>
    </source>
</reference>
<comment type="caution">
    <text evidence="2">The sequence shown here is derived from an EMBL/GenBank/DDBJ whole genome shotgun (WGS) entry which is preliminary data.</text>
</comment>
<dbReference type="KEGG" id="pgab:PGSY75_0027300"/>
<feature type="non-terminal residue" evidence="2">
    <location>
        <position position="1"/>
    </location>
</feature>
<dbReference type="VEuPathDB" id="PlasmoDB:PGABG01_0006000"/>
<proteinExistence type="predicted"/>
<sequence length="174" mass="20519">IISIDKCLFFKSLKDDNMLERIGVNEKNYLHKLTDDNINNDILVDYVKEKMMEVYKETNLNRYNIINNIYLTSKTWDTNNYLTPTLKVKRFSVFKDYAFFIDEVKNIYKNKLKGTVVVDSKNNGEKEKKDSKRFEDMSHSNEKQKNLGKNEKDVENKKVKLGTTHGTGEQEMNK</sequence>
<feature type="compositionally biased region" description="Basic and acidic residues" evidence="1">
    <location>
        <begin position="123"/>
        <end position="158"/>
    </location>
</feature>
<feature type="region of interest" description="Disordered" evidence="1">
    <location>
        <begin position="123"/>
        <end position="174"/>
    </location>
</feature>
<dbReference type="GeneID" id="29774002"/>
<dbReference type="GO" id="GO:0016020">
    <property type="term" value="C:membrane"/>
    <property type="evidence" value="ECO:0007669"/>
    <property type="project" value="TreeGrafter"/>
</dbReference>
<dbReference type="Proteomes" id="UP000076004">
    <property type="component" value="Unassembled WGS sequence"/>
</dbReference>
<dbReference type="PANTHER" id="PTHR43272:SF3">
    <property type="entry name" value="LONG CHAIN ACYL-COA SYNTHETASE 4"/>
    <property type="match status" value="1"/>
</dbReference>
<evidence type="ECO:0000313" key="2">
    <source>
        <dbReference type="EMBL" id="KYN93157.1"/>
    </source>
</evidence>